<dbReference type="PANTHER" id="PTHR21681">
    <property type="entry name" value="EUKARYOTIC TRANSLATION INITIATION FACTOR 3 SUBUNIT J"/>
    <property type="match status" value="1"/>
</dbReference>
<keyword evidence="5" id="KW-1185">Reference proteome</keyword>
<proteinExistence type="predicted"/>
<evidence type="ECO:0000256" key="1">
    <source>
        <dbReference type="ARBA" id="ARBA00022490"/>
    </source>
</evidence>
<dbReference type="OrthoDB" id="20381at2759"/>
<protein>
    <submittedName>
        <fullName evidence="4">Uncharacterized protein</fullName>
    </submittedName>
</protein>
<dbReference type="Pfam" id="PF08597">
    <property type="entry name" value="eIF3_subunit"/>
    <property type="match status" value="1"/>
</dbReference>
<evidence type="ECO:0000256" key="2">
    <source>
        <dbReference type="ARBA" id="ARBA00022540"/>
    </source>
</evidence>
<keyword evidence="1" id="KW-0963">Cytoplasm</keyword>
<dbReference type="Proteomes" id="UP000595140">
    <property type="component" value="Unassembled WGS sequence"/>
</dbReference>
<dbReference type="GO" id="GO:0005852">
    <property type="term" value="C:eukaryotic translation initiation factor 3 complex"/>
    <property type="evidence" value="ECO:0007669"/>
    <property type="project" value="InterPro"/>
</dbReference>
<reference evidence="4 5" key="1">
    <citation type="submission" date="2018-04" db="EMBL/GenBank/DDBJ databases">
        <authorList>
            <person name="Vogel A."/>
        </authorList>
    </citation>
    <scope>NUCLEOTIDE SEQUENCE [LARGE SCALE GENOMIC DNA]</scope>
</reference>
<dbReference type="AlphaFoldDB" id="A0A484MHW2"/>
<evidence type="ECO:0000313" key="4">
    <source>
        <dbReference type="EMBL" id="VFQ88563.1"/>
    </source>
</evidence>
<keyword evidence="3" id="KW-0648">Protein biosynthesis</keyword>
<evidence type="ECO:0000313" key="5">
    <source>
        <dbReference type="Proteomes" id="UP000595140"/>
    </source>
</evidence>
<dbReference type="Gene3D" id="1.10.246.60">
    <property type="entry name" value="Eukaryotic translation initiation factor 3 like domains"/>
    <property type="match status" value="1"/>
</dbReference>
<dbReference type="InterPro" id="IPR013906">
    <property type="entry name" value="eIF3j"/>
</dbReference>
<accession>A0A484MHW2</accession>
<gene>
    <name evidence="4" type="ORF">CCAM_LOCUS30339</name>
</gene>
<dbReference type="InterPro" id="IPR023194">
    <property type="entry name" value="eIF3-like_dom_sf"/>
</dbReference>
<evidence type="ECO:0000256" key="3">
    <source>
        <dbReference type="ARBA" id="ARBA00022917"/>
    </source>
</evidence>
<dbReference type="PANTHER" id="PTHR21681:SF0">
    <property type="entry name" value="EUKARYOTIC TRANSLATION INITIATION FACTOR 3 SUBUNIT J"/>
    <property type="match status" value="1"/>
</dbReference>
<organism evidence="4 5">
    <name type="scientific">Cuscuta campestris</name>
    <dbReference type="NCBI Taxonomy" id="132261"/>
    <lineage>
        <taxon>Eukaryota</taxon>
        <taxon>Viridiplantae</taxon>
        <taxon>Streptophyta</taxon>
        <taxon>Embryophyta</taxon>
        <taxon>Tracheophyta</taxon>
        <taxon>Spermatophyta</taxon>
        <taxon>Magnoliopsida</taxon>
        <taxon>eudicotyledons</taxon>
        <taxon>Gunneridae</taxon>
        <taxon>Pentapetalae</taxon>
        <taxon>asterids</taxon>
        <taxon>lamiids</taxon>
        <taxon>Solanales</taxon>
        <taxon>Convolvulaceae</taxon>
        <taxon>Cuscuteae</taxon>
        <taxon>Cuscuta</taxon>
        <taxon>Cuscuta subgen. Grammica</taxon>
        <taxon>Cuscuta sect. Cleistogrammica</taxon>
    </lineage>
</organism>
<dbReference type="GO" id="GO:0003743">
    <property type="term" value="F:translation initiation factor activity"/>
    <property type="evidence" value="ECO:0007669"/>
    <property type="project" value="UniProtKB-KW"/>
</dbReference>
<name>A0A484MHW2_9ASTE</name>
<keyword evidence="2" id="KW-0396">Initiation factor</keyword>
<sequence>MRLAMTSLKGQDAKEVASSVTAVANEKIKAEKEANAGKKKTGGKKKQLLIDKEDDDAVVNAYDGYDDYDFM</sequence>
<dbReference type="EMBL" id="OOIL02003592">
    <property type="protein sequence ID" value="VFQ88563.1"/>
    <property type="molecule type" value="Genomic_DNA"/>
</dbReference>